<evidence type="ECO:0000256" key="4">
    <source>
        <dbReference type="ARBA" id="ARBA00022833"/>
    </source>
</evidence>
<feature type="binding site" evidence="6">
    <location>
        <position position="253"/>
    </location>
    <ligand>
        <name>substrate</name>
    </ligand>
</feature>
<dbReference type="GO" id="GO:0004151">
    <property type="term" value="F:dihydroorotase activity"/>
    <property type="evidence" value="ECO:0007669"/>
    <property type="project" value="UniProtKB-UniRule"/>
</dbReference>
<dbReference type="GO" id="GO:0006207">
    <property type="term" value="P:'de novo' pyrimidine nucleobase biosynthetic process"/>
    <property type="evidence" value="ECO:0007669"/>
    <property type="project" value="TreeGrafter"/>
</dbReference>
<keyword evidence="5 6" id="KW-0665">Pyrimidine biosynthesis</keyword>
<accession>A0A5C1QBQ3</accession>
<comment type="pathway">
    <text evidence="6">Pyrimidine metabolism; UMP biosynthesis via de novo pathway; (S)-dihydroorotate from bicarbonate: step 3/3.</text>
</comment>
<reference evidence="8 9" key="1">
    <citation type="submission" date="2019-02" db="EMBL/GenBank/DDBJ databases">
        <authorList>
            <person name="Fomenkov A."/>
            <person name="Dubinina G."/>
            <person name="Grabovich M."/>
            <person name="Vincze T."/>
            <person name="Roberts R.J."/>
        </authorList>
    </citation>
    <scope>NUCLEOTIDE SEQUENCE [LARGE SCALE GENOMIC DNA]</scope>
    <source>
        <strain evidence="8 9">P</strain>
    </source>
</reference>
<feature type="binding site" evidence="6">
    <location>
        <begin position="15"/>
        <end position="17"/>
    </location>
    <ligand>
        <name>substrate</name>
    </ligand>
</feature>
<dbReference type="PANTHER" id="PTHR43137">
    <property type="entry name" value="DIHYDROOROTASE"/>
    <property type="match status" value="1"/>
</dbReference>
<feature type="modified residue" description="N6-carboxylysine" evidence="6">
    <location>
        <position position="95"/>
    </location>
</feature>
<keyword evidence="3 6" id="KW-0378">Hydrolase</keyword>
<dbReference type="GO" id="GO:0005737">
    <property type="term" value="C:cytoplasm"/>
    <property type="evidence" value="ECO:0007669"/>
    <property type="project" value="TreeGrafter"/>
</dbReference>
<dbReference type="PROSITE" id="PS00483">
    <property type="entry name" value="DIHYDROOROTASE_2"/>
    <property type="match status" value="1"/>
</dbReference>
<dbReference type="Gene3D" id="3.20.20.140">
    <property type="entry name" value="Metal-dependent hydrolases"/>
    <property type="match status" value="1"/>
</dbReference>
<feature type="binding site" evidence="6">
    <location>
        <position position="15"/>
    </location>
    <ligand>
        <name>Zn(2+)</name>
        <dbReference type="ChEBI" id="CHEBI:29105"/>
        <label>1</label>
    </ligand>
</feature>
<dbReference type="EMBL" id="CP035807">
    <property type="protein sequence ID" value="QEN04947.1"/>
    <property type="molecule type" value="Genomic_DNA"/>
</dbReference>
<evidence type="ECO:0000313" key="9">
    <source>
        <dbReference type="Proteomes" id="UP000323824"/>
    </source>
</evidence>
<feature type="active site" evidence="6">
    <location>
        <position position="237"/>
    </location>
</feature>
<evidence type="ECO:0000256" key="3">
    <source>
        <dbReference type="ARBA" id="ARBA00022801"/>
    </source>
</evidence>
<dbReference type="PANTHER" id="PTHR43137:SF1">
    <property type="entry name" value="DIHYDROOROTASE"/>
    <property type="match status" value="1"/>
</dbReference>
<comment type="function">
    <text evidence="1 6">Catalyzes the reversible cyclization of carbamoyl aspartate to dihydroorotate.</text>
</comment>
<feature type="binding site" description="via carbamate group" evidence="6">
    <location>
        <position position="95"/>
    </location>
    <ligand>
        <name>Zn(2+)</name>
        <dbReference type="ChEBI" id="CHEBI:29105"/>
        <label>1</label>
    </ligand>
</feature>
<feature type="binding site" evidence="6">
    <location>
        <position position="132"/>
    </location>
    <ligand>
        <name>Zn(2+)</name>
        <dbReference type="ChEBI" id="CHEBI:29105"/>
        <label>2</label>
    </ligand>
</feature>
<dbReference type="Proteomes" id="UP000323824">
    <property type="component" value="Chromosome"/>
</dbReference>
<dbReference type="PIRSF" id="PIRSF001237">
    <property type="entry name" value="DHOdimr"/>
    <property type="match status" value="1"/>
</dbReference>
<dbReference type="EC" id="3.5.2.3" evidence="6 7"/>
<name>A0A5C1QBQ3_9SPIO</name>
<evidence type="ECO:0000256" key="2">
    <source>
        <dbReference type="ARBA" id="ARBA00022723"/>
    </source>
</evidence>
<dbReference type="UniPathway" id="UPA00070">
    <property type="reaction ID" value="UER00117"/>
</dbReference>
<feature type="binding site" evidence="6">
    <location>
        <position position="132"/>
    </location>
    <ligand>
        <name>substrate</name>
    </ligand>
</feature>
<comment type="subunit">
    <text evidence="6">Homodimer.</text>
</comment>
<dbReference type="OrthoDB" id="9808095at2"/>
<reference evidence="8 9" key="2">
    <citation type="submission" date="2019-09" db="EMBL/GenBank/DDBJ databases">
        <title>Complete Genome Sequence and Methylome Analysis of free living Spirochaetas.</title>
        <authorList>
            <person name="Leshcheva N."/>
            <person name="Mikheeva N."/>
        </authorList>
    </citation>
    <scope>NUCLEOTIDE SEQUENCE [LARGE SCALE GENOMIC DNA]</scope>
    <source>
        <strain evidence="8 9">P</strain>
    </source>
</reference>
<evidence type="ECO:0000256" key="5">
    <source>
        <dbReference type="ARBA" id="ARBA00022975"/>
    </source>
</evidence>
<evidence type="ECO:0000256" key="7">
    <source>
        <dbReference type="NCBIfam" id="TIGR00856"/>
    </source>
</evidence>
<feature type="binding site" evidence="6">
    <location>
        <position position="41"/>
    </location>
    <ligand>
        <name>substrate</name>
    </ligand>
</feature>
<feature type="binding site" description="via carbamate group" evidence="6">
    <location>
        <position position="95"/>
    </location>
    <ligand>
        <name>Zn(2+)</name>
        <dbReference type="ChEBI" id="CHEBI:29105"/>
        <label>2</label>
    </ligand>
</feature>
<dbReference type="SUPFAM" id="SSF51556">
    <property type="entry name" value="Metallo-dependent hydrolases"/>
    <property type="match status" value="1"/>
</dbReference>
<dbReference type="InterPro" id="IPR032466">
    <property type="entry name" value="Metal_Hydrolase"/>
</dbReference>
<comment type="catalytic activity">
    <reaction evidence="6">
        <text>(S)-dihydroorotate + H2O = N-carbamoyl-L-aspartate + H(+)</text>
        <dbReference type="Rhea" id="RHEA:24296"/>
        <dbReference type="ChEBI" id="CHEBI:15377"/>
        <dbReference type="ChEBI" id="CHEBI:15378"/>
        <dbReference type="ChEBI" id="CHEBI:30864"/>
        <dbReference type="ChEBI" id="CHEBI:32814"/>
        <dbReference type="EC" id="3.5.2.3"/>
    </reaction>
</comment>
<feature type="binding site" evidence="6">
    <location>
        <position position="13"/>
    </location>
    <ligand>
        <name>Zn(2+)</name>
        <dbReference type="ChEBI" id="CHEBI:29105"/>
        <label>1</label>
    </ligand>
</feature>
<dbReference type="GO" id="GO:0008270">
    <property type="term" value="F:zinc ion binding"/>
    <property type="evidence" value="ECO:0007669"/>
    <property type="project" value="UniProtKB-UniRule"/>
</dbReference>
<dbReference type="RefSeq" id="WP_149568188.1">
    <property type="nucleotide sequence ID" value="NZ_CP035807.1"/>
</dbReference>
<comment type="caution">
    <text evidence="6">Lacks conserved residue(s) required for the propagation of feature annotation.</text>
</comment>
<evidence type="ECO:0000256" key="1">
    <source>
        <dbReference type="ARBA" id="ARBA00002368"/>
    </source>
</evidence>
<evidence type="ECO:0000256" key="6">
    <source>
        <dbReference type="HAMAP-Rule" id="MF_00219"/>
    </source>
</evidence>
<dbReference type="InterPro" id="IPR004721">
    <property type="entry name" value="DHOdimr"/>
</dbReference>
<keyword evidence="2 6" id="KW-0479">Metal-binding</keyword>
<proteinExistence type="inferred from homology"/>
<comment type="similarity">
    <text evidence="6">Belongs to the metallo-dependent hydrolases superfamily. DHOase family. Class II DHOase subfamily.</text>
</comment>
<dbReference type="KEGG" id="sper:EW093_09575"/>
<dbReference type="HAMAP" id="MF_00219">
    <property type="entry name" value="PyrC_classII"/>
    <property type="match status" value="1"/>
</dbReference>
<keyword evidence="9" id="KW-1185">Reference proteome</keyword>
<organism evidence="8 9">
    <name type="scientific">Thiospirochaeta perfilievii</name>
    <dbReference type="NCBI Taxonomy" id="252967"/>
    <lineage>
        <taxon>Bacteria</taxon>
        <taxon>Pseudomonadati</taxon>
        <taxon>Spirochaetota</taxon>
        <taxon>Spirochaetia</taxon>
        <taxon>Spirochaetales</taxon>
        <taxon>Spirochaetaceae</taxon>
        <taxon>Thiospirochaeta</taxon>
    </lineage>
</organism>
<comment type="cofactor">
    <cofactor evidence="6">
        <name>Zn(2+)</name>
        <dbReference type="ChEBI" id="CHEBI:29105"/>
    </cofactor>
    <text evidence="6">Binds 2 Zn(2+) ions per subunit.</text>
</comment>
<dbReference type="InterPro" id="IPR002195">
    <property type="entry name" value="Dihydroorotase_CS"/>
</dbReference>
<dbReference type="PROSITE" id="PS00482">
    <property type="entry name" value="DIHYDROOROTASE_1"/>
    <property type="match status" value="1"/>
</dbReference>
<feature type="binding site" evidence="6">
    <location>
        <position position="237"/>
    </location>
    <ligand>
        <name>Zn(2+)</name>
        <dbReference type="ChEBI" id="CHEBI:29105"/>
        <label>1</label>
    </ligand>
</feature>
<feature type="binding site" evidence="6">
    <location>
        <position position="167"/>
    </location>
    <ligand>
        <name>Zn(2+)</name>
        <dbReference type="ChEBI" id="CHEBI:29105"/>
        <label>2</label>
    </ligand>
</feature>
<dbReference type="NCBIfam" id="TIGR00856">
    <property type="entry name" value="pyrC_dimer"/>
    <property type="match status" value="1"/>
</dbReference>
<protein>
    <recommendedName>
        <fullName evidence="6 7">Dihydroorotase</fullName>
        <shortName evidence="6">DHOase</shortName>
        <ecNumber evidence="6 7">3.5.2.3</ecNumber>
    </recommendedName>
</protein>
<dbReference type="AlphaFoldDB" id="A0A5C1QBQ3"/>
<sequence>MKEITIIKPDDFHIHLRQGEDLKAYLKDSAKQFKRGIVMPNTIPPVVSVKDVEDYREFITALEPGFEPLMTFKILPNTNPNIIKELKDCGVLAGKYYPAGATTNSGDGLTDWTVMRPVLKEMERTGMILSIHGEVPDSFILDREKDFLPIIKDINREFPDLKIILEHVSSEAGINFIKSCPNNIAGTISLHHLLLTIEDVVNNINNKCMPIPKLPQDRLAIQKAAFSGEKKFFFGSDSAPHKRVDKITIKPKAGVYTAPVLLPKLVELFSNNGVLNLLENFTSKFGAEFYGLPINSETITLINKSMEVPEDINGVVPFLAGEKISWSLK</sequence>
<dbReference type="GO" id="GO:0044205">
    <property type="term" value="P:'de novo' UMP biosynthetic process"/>
    <property type="evidence" value="ECO:0007669"/>
    <property type="project" value="UniProtKB-UniRule"/>
</dbReference>
<feature type="binding site" evidence="6">
    <location>
        <position position="241"/>
    </location>
    <ligand>
        <name>substrate</name>
    </ligand>
</feature>
<gene>
    <name evidence="6" type="primary">pyrC</name>
    <name evidence="8" type="ORF">EW093_09575</name>
</gene>
<evidence type="ECO:0000313" key="8">
    <source>
        <dbReference type="EMBL" id="QEN04947.1"/>
    </source>
</evidence>
<keyword evidence="4 6" id="KW-0862">Zinc</keyword>